<evidence type="ECO:0000313" key="2">
    <source>
        <dbReference type="Proteomes" id="UP000789702"/>
    </source>
</evidence>
<comment type="caution">
    <text evidence="1">The sequence shown here is derived from an EMBL/GenBank/DDBJ whole genome shotgun (WGS) entry which is preliminary data.</text>
</comment>
<dbReference type="EMBL" id="CAJVPU010000994">
    <property type="protein sequence ID" value="CAG8468136.1"/>
    <property type="molecule type" value="Genomic_DNA"/>
</dbReference>
<organism evidence="1 2">
    <name type="scientific">Dentiscutata heterogama</name>
    <dbReference type="NCBI Taxonomy" id="1316150"/>
    <lineage>
        <taxon>Eukaryota</taxon>
        <taxon>Fungi</taxon>
        <taxon>Fungi incertae sedis</taxon>
        <taxon>Mucoromycota</taxon>
        <taxon>Glomeromycotina</taxon>
        <taxon>Glomeromycetes</taxon>
        <taxon>Diversisporales</taxon>
        <taxon>Gigasporaceae</taxon>
        <taxon>Dentiscutata</taxon>
    </lineage>
</organism>
<proteinExistence type="predicted"/>
<keyword evidence="2" id="KW-1185">Reference proteome</keyword>
<dbReference type="Proteomes" id="UP000789702">
    <property type="component" value="Unassembled WGS sequence"/>
</dbReference>
<reference evidence="1" key="1">
    <citation type="submission" date="2021-06" db="EMBL/GenBank/DDBJ databases">
        <authorList>
            <person name="Kallberg Y."/>
            <person name="Tangrot J."/>
            <person name="Rosling A."/>
        </authorList>
    </citation>
    <scope>NUCLEOTIDE SEQUENCE</scope>
    <source>
        <strain evidence="1">IL203A</strain>
    </source>
</reference>
<accession>A0ACA9KDX4</accession>
<protein>
    <submittedName>
        <fullName evidence="1">7355_t:CDS:1</fullName>
    </submittedName>
</protein>
<sequence>MPTTDFTNDPSATMSYKGRQIQVPANTILRNMTENQNEPIHNNSFYITWIPNYTLFHNGAEIFRLENQKHQAIKGD</sequence>
<gene>
    <name evidence="1" type="ORF">DHETER_LOCUS1589</name>
</gene>
<evidence type="ECO:0000313" key="1">
    <source>
        <dbReference type="EMBL" id="CAG8468136.1"/>
    </source>
</evidence>
<name>A0ACA9KDX4_9GLOM</name>